<reference evidence="1" key="1">
    <citation type="submission" date="2021-02" db="EMBL/GenBank/DDBJ databases">
        <authorList>
            <person name="Nowell W R."/>
        </authorList>
    </citation>
    <scope>NUCLEOTIDE SEQUENCE</scope>
</reference>
<proteinExistence type="predicted"/>
<dbReference type="Proteomes" id="UP000663823">
    <property type="component" value="Unassembled WGS sequence"/>
</dbReference>
<evidence type="ECO:0000313" key="2">
    <source>
        <dbReference type="Proteomes" id="UP000663823"/>
    </source>
</evidence>
<dbReference type="AlphaFoldDB" id="A0A820IVI9"/>
<comment type="caution">
    <text evidence="1">The sequence shown here is derived from an EMBL/GenBank/DDBJ whole genome shotgun (WGS) entry which is preliminary data.</text>
</comment>
<gene>
    <name evidence="1" type="ORF">OTI717_LOCUS42541</name>
</gene>
<dbReference type="EMBL" id="CAJOAX010052452">
    <property type="protein sequence ID" value="CAF4317565.1"/>
    <property type="molecule type" value="Genomic_DNA"/>
</dbReference>
<accession>A0A820IVI9</accession>
<name>A0A820IVI9_9BILA</name>
<organism evidence="1 2">
    <name type="scientific">Rotaria sordida</name>
    <dbReference type="NCBI Taxonomy" id="392033"/>
    <lineage>
        <taxon>Eukaryota</taxon>
        <taxon>Metazoa</taxon>
        <taxon>Spiralia</taxon>
        <taxon>Gnathifera</taxon>
        <taxon>Rotifera</taxon>
        <taxon>Eurotatoria</taxon>
        <taxon>Bdelloidea</taxon>
        <taxon>Philodinida</taxon>
        <taxon>Philodinidae</taxon>
        <taxon>Rotaria</taxon>
    </lineage>
</organism>
<feature type="non-terminal residue" evidence="1">
    <location>
        <position position="1"/>
    </location>
</feature>
<evidence type="ECO:0000313" key="1">
    <source>
        <dbReference type="EMBL" id="CAF4317565.1"/>
    </source>
</evidence>
<sequence length="150" mass="17555">QLSDSLDNCLIHHLLVGLTIVLMWNTNNTGIDLHVIEPTDEKCYCSNKNTVIGRMITRDFTNGYGPEEYVIEKVIKRTYKARAKYFANHQQSLIDATTIMAHIYKYYNQTYHQHEIVTLQLSSNKEIIDICTLEFDVREINKLYMTESFK</sequence>
<protein>
    <submittedName>
        <fullName evidence="1">Uncharacterized protein</fullName>
    </submittedName>
</protein>